<proteinExistence type="inferred from homology"/>
<feature type="short sequence motif" description="Q motif" evidence="6">
    <location>
        <begin position="22"/>
        <end position="50"/>
    </location>
</feature>
<dbReference type="GO" id="GO:0016787">
    <property type="term" value="F:hydrolase activity"/>
    <property type="evidence" value="ECO:0007669"/>
    <property type="project" value="UniProtKB-KW"/>
</dbReference>
<feature type="compositionally biased region" description="Low complexity" evidence="8">
    <location>
        <begin position="417"/>
        <end position="433"/>
    </location>
</feature>
<feature type="domain" description="DEAD-box RNA helicase Q" evidence="11">
    <location>
        <begin position="22"/>
        <end position="50"/>
    </location>
</feature>
<evidence type="ECO:0000259" key="9">
    <source>
        <dbReference type="PROSITE" id="PS51192"/>
    </source>
</evidence>
<evidence type="ECO:0000256" key="5">
    <source>
        <dbReference type="ARBA" id="ARBA00038437"/>
    </source>
</evidence>
<keyword evidence="2 7" id="KW-0378">Hydrolase</keyword>
<dbReference type="CDD" id="cd00268">
    <property type="entry name" value="DEADc"/>
    <property type="match status" value="1"/>
</dbReference>
<comment type="similarity">
    <text evidence="5 7">Belongs to the DEAD box helicase family.</text>
</comment>
<dbReference type="Proteomes" id="UP000315440">
    <property type="component" value="Unassembled WGS sequence"/>
</dbReference>
<dbReference type="SMART" id="SM00490">
    <property type="entry name" value="HELICc"/>
    <property type="match status" value="1"/>
</dbReference>
<accession>A0A5C5ZU75</accession>
<dbReference type="PANTHER" id="PTHR47959">
    <property type="entry name" value="ATP-DEPENDENT RNA HELICASE RHLE-RELATED"/>
    <property type="match status" value="1"/>
</dbReference>
<evidence type="ECO:0000313" key="13">
    <source>
        <dbReference type="Proteomes" id="UP000315440"/>
    </source>
</evidence>
<dbReference type="GO" id="GO:0005829">
    <property type="term" value="C:cytosol"/>
    <property type="evidence" value="ECO:0007669"/>
    <property type="project" value="TreeGrafter"/>
</dbReference>
<dbReference type="InterPro" id="IPR050079">
    <property type="entry name" value="DEAD_box_RNA_helicase"/>
</dbReference>
<feature type="domain" description="Helicase C-terminal" evidence="10">
    <location>
        <begin position="249"/>
        <end position="398"/>
    </location>
</feature>
<evidence type="ECO:0000256" key="2">
    <source>
        <dbReference type="ARBA" id="ARBA00022801"/>
    </source>
</evidence>
<organism evidence="12 13">
    <name type="scientific">Pseudobythopirellula maris</name>
    <dbReference type="NCBI Taxonomy" id="2527991"/>
    <lineage>
        <taxon>Bacteria</taxon>
        <taxon>Pseudomonadati</taxon>
        <taxon>Planctomycetota</taxon>
        <taxon>Planctomycetia</taxon>
        <taxon>Pirellulales</taxon>
        <taxon>Lacipirellulaceae</taxon>
        <taxon>Pseudobythopirellula</taxon>
    </lineage>
</organism>
<dbReference type="EMBL" id="SJPQ01000001">
    <property type="protein sequence ID" value="TWT90989.1"/>
    <property type="molecule type" value="Genomic_DNA"/>
</dbReference>
<dbReference type="PANTHER" id="PTHR47959:SF1">
    <property type="entry name" value="ATP-DEPENDENT RNA HELICASE DBPA"/>
    <property type="match status" value="1"/>
</dbReference>
<dbReference type="InterPro" id="IPR044742">
    <property type="entry name" value="DEAD/DEAH_RhlB"/>
</dbReference>
<gene>
    <name evidence="12" type="primary">cshA</name>
    <name evidence="12" type="ORF">Mal64_13880</name>
</gene>
<dbReference type="PROSITE" id="PS00039">
    <property type="entry name" value="DEAD_ATP_HELICASE"/>
    <property type="match status" value="1"/>
</dbReference>
<evidence type="ECO:0000256" key="4">
    <source>
        <dbReference type="ARBA" id="ARBA00022840"/>
    </source>
</evidence>
<dbReference type="RefSeq" id="WP_231993600.1">
    <property type="nucleotide sequence ID" value="NZ_SJPQ01000001.1"/>
</dbReference>
<dbReference type="CDD" id="cd18787">
    <property type="entry name" value="SF2_C_DEAD"/>
    <property type="match status" value="1"/>
</dbReference>
<keyword evidence="3 7" id="KW-0347">Helicase</keyword>
<dbReference type="InterPro" id="IPR000629">
    <property type="entry name" value="RNA-helicase_DEAD-box_CS"/>
</dbReference>
<dbReference type="InterPro" id="IPR014001">
    <property type="entry name" value="Helicase_ATP-bd"/>
</dbReference>
<dbReference type="Gene3D" id="3.40.50.300">
    <property type="entry name" value="P-loop containing nucleotide triphosphate hydrolases"/>
    <property type="match status" value="2"/>
</dbReference>
<reference evidence="12 13" key="1">
    <citation type="submission" date="2019-02" db="EMBL/GenBank/DDBJ databases">
        <title>Deep-cultivation of Planctomycetes and their phenomic and genomic characterization uncovers novel biology.</title>
        <authorList>
            <person name="Wiegand S."/>
            <person name="Jogler M."/>
            <person name="Boedeker C."/>
            <person name="Pinto D."/>
            <person name="Vollmers J."/>
            <person name="Rivas-Marin E."/>
            <person name="Kohn T."/>
            <person name="Peeters S.H."/>
            <person name="Heuer A."/>
            <person name="Rast P."/>
            <person name="Oberbeckmann S."/>
            <person name="Bunk B."/>
            <person name="Jeske O."/>
            <person name="Meyerdierks A."/>
            <person name="Storesund J.E."/>
            <person name="Kallscheuer N."/>
            <person name="Luecker S."/>
            <person name="Lage O.M."/>
            <person name="Pohl T."/>
            <person name="Merkel B.J."/>
            <person name="Hornburger P."/>
            <person name="Mueller R.-W."/>
            <person name="Bruemmer F."/>
            <person name="Labrenz M."/>
            <person name="Spormann A.M."/>
            <person name="Op Den Camp H."/>
            <person name="Overmann J."/>
            <person name="Amann R."/>
            <person name="Jetten M.S.M."/>
            <person name="Mascher T."/>
            <person name="Medema M.H."/>
            <person name="Devos D.P."/>
            <person name="Kaster A.-K."/>
            <person name="Ovreas L."/>
            <person name="Rohde M."/>
            <person name="Galperin M.Y."/>
            <person name="Jogler C."/>
        </authorList>
    </citation>
    <scope>NUCLEOTIDE SEQUENCE [LARGE SCALE GENOMIC DNA]</scope>
    <source>
        <strain evidence="12 13">Mal64</strain>
    </source>
</reference>
<keyword evidence="13" id="KW-1185">Reference proteome</keyword>
<keyword evidence="4 7" id="KW-0067">ATP-binding</keyword>
<name>A0A5C5ZU75_9BACT</name>
<protein>
    <submittedName>
        <fullName evidence="12">DEAD-box ATP-dependent RNA helicase CshA</fullName>
        <ecNumber evidence="12">3.6.4.13</ecNumber>
    </submittedName>
</protein>
<sequence length="458" mass="50643">MSDEETTESTIPTVEPEGQPELKFTDMDLSDMMLAALAKIDYEKPSPVQAGVIPLALEGKDVLGQARTGTGKTASFAIPILEMLAESKKGSLPQAIVLVPTRELAVQVRDEFGRLSDGSNVRCVPIYGGKPIKSQIQKLERGCEVVIGTPGRVLDLLGRGALNLAQLRCVVLDEADRMLDIGFRPDIEKILRSCPKQRQTLLLSATVAPGVKRLAERYMNNPVMLDFSPKTKSVDTIEQHYFTVDAVKKFELLVRLLEREQPTQAIVFCRTKRGTDKIYNRLNRKRKGVDCIHGDLAQGARDRVMREFREGNVKVLVATDVVGRGIDVTGISHIINYDIPQSSDDYVHRVGRTGRMGREGVAYTFVTPEEGIELTRIEVLINKLLSRDEIEGFETVASVATRTEKTEPAVRFFGHGAAANEEAPKAAAEAAPEPAEPPKEEKKPGDPSKRRKRHRKAL</sequence>
<dbReference type="EC" id="3.6.4.13" evidence="12"/>
<evidence type="ECO:0000256" key="3">
    <source>
        <dbReference type="ARBA" id="ARBA00022806"/>
    </source>
</evidence>
<dbReference type="PROSITE" id="PS51192">
    <property type="entry name" value="HELICASE_ATP_BIND_1"/>
    <property type="match status" value="1"/>
</dbReference>
<dbReference type="AlphaFoldDB" id="A0A5C5ZU75"/>
<dbReference type="SUPFAM" id="SSF52540">
    <property type="entry name" value="P-loop containing nucleoside triphosphate hydrolases"/>
    <property type="match status" value="1"/>
</dbReference>
<evidence type="ECO:0000256" key="7">
    <source>
        <dbReference type="RuleBase" id="RU000492"/>
    </source>
</evidence>
<dbReference type="InterPro" id="IPR001650">
    <property type="entry name" value="Helicase_C-like"/>
</dbReference>
<dbReference type="GO" id="GO:0003676">
    <property type="term" value="F:nucleic acid binding"/>
    <property type="evidence" value="ECO:0007669"/>
    <property type="project" value="InterPro"/>
</dbReference>
<dbReference type="GO" id="GO:0003724">
    <property type="term" value="F:RNA helicase activity"/>
    <property type="evidence" value="ECO:0007669"/>
    <property type="project" value="UniProtKB-EC"/>
</dbReference>
<dbReference type="Pfam" id="PF00271">
    <property type="entry name" value="Helicase_C"/>
    <property type="match status" value="1"/>
</dbReference>
<feature type="compositionally biased region" description="Basic and acidic residues" evidence="8">
    <location>
        <begin position="436"/>
        <end position="448"/>
    </location>
</feature>
<feature type="domain" description="Helicase ATP-binding" evidence="9">
    <location>
        <begin position="53"/>
        <end position="225"/>
    </location>
</feature>
<evidence type="ECO:0000313" key="12">
    <source>
        <dbReference type="EMBL" id="TWT90989.1"/>
    </source>
</evidence>
<dbReference type="PROSITE" id="PS51195">
    <property type="entry name" value="Q_MOTIF"/>
    <property type="match status" value="1"/>
</dbReference>
<evidence type="ECO:0000256" key="8">
    <source>
        <dbReference type="SAM" id="MobiDB-lite"/>
    </source>
</evidence>
<keyword evidence="1 7" id="KW-0547">Nucleotide-binding</keyword>
<dbReference type="SMART" id="SM00487">
    <property type="entry name" value="DEXDc"/>
    <property type="match status" value="1"/>
</dbReference>
<dbReference type="GO" id="GO:0005524">
    <property type="term" value="F:ATP binding"/>
    <property type="evidence" value="ECO:0007669"/>
    <property type="project" value="UniProtKB-KW"/>
</dbReference>
<comment type="caution">
    <text evidence="12">The sequence shown here is derived from an EMBL/GenBank/DDBJ whole genome shotgun (WGS) entry which is preliminary data.</text>
</comment>
<evidence type="ECO:0000259" key="10">
    <source>
        <dbReference type="PROSITE" id="PS51194"/>
    </source>
</evidence>
<dbReference type="InterPro" id="IPR027417">
    <property type="entry name" value="P-loop_NTPase"/>
</dbReference>
<evidence type="ECO:0000256" key="6">
    <source>
        <dbReference type="PROSITE-ProRule" id="PRU00552"/>
    </source>
</evidence>
<dbReference type="PROSITE" id="PS51194">
    <property type="entry name" value="HELICASE_CTER"/>
    <property type="match status" value="1"/>
</dbReference>
<dbReference type="Pfam" id="PF00270">
    <property type="entry name" value="DEAD"/>
    <property type="match status" value="1"/>
</dbReference>
<feature type="compositionally biased region" description="Basic residues" evidence="8">
    <location>
        <begin position="449"/>
        <end position="458"/>
    </location>
</feature>
<feature type="region of interest" description="Disordered" evidence="8">
    <location>
        <begin position="413"/>
        <end position="458"/>
    </location>
</feature>
<dbReference type="InterPro" id="IPR014014">
    <property type="entry name" value="RNA_helicase_DEAD_Q_motif"/>
</dbReference>
<dbReference type="InterPro" id="IPR011545">
    <property type="entry name" value="DEAD/DEAH_box_helicase_dom"/>
</dbReference>
<evidence type="ECO:0000259" key="11">
    <source>
        <dbReference type="PROSITE" id="PS51195"/>
    </source>
</evidence>
<evidence type="ECO:0000256" key="1">
    <source>
        <dbReference type="ARBA" id="ARBA00022741"/>
    </source>
</evidence>